<organism evidence="2 3">
    <name type="scientific">Thermostichus vulcanus str. 'Rupite'</name>
    <dbReference type="NCBI Taxonomy" id="2813851"/>
    <lineage>
        <taxon>Bacteria</taxon>
        <taxon>Bacillati</taxon>
        <taxon>Cyanobacteriota</taxon>
        <taxon>Cyanophyceae</taxon>
        <taxon>Thermostichales</taxon>
        <taxon>Thermostichaceae</taxon>
        <taxon>Thermostichus</taxon>
    </lineage>
</organism>
<feature type="chain" id="PRO_5045169445" evidence="1">
    <location>
        <begin position="23"/>
        <end position="146"/>
    </location>
</feature>
<protein>
    <submittedName>
        <fullName evidence="2">Uncharacterized protein</fullName>
    </submittedName>
</protein>
<keyword evidence="3" id="KW-1185">Reference proteome</keyword>
<evidence type="ECO:0000313" key="2">
    <source>
        <dbReference type="EMBL" id="MCJ2543280.1"/>
    </source>
</evidence>
<reference evidence="2" key="1">
    <citation type="submission" date="2021-02" db="EMBL/GenBank/DDBJ databases">
        <title>The CRISPR/cas machinery reduction and long-range gene transfer in the hot spring cyanobacterium Synechococcus.</title>
        <authorList>
            <person name="Dvorak P."/>
            <person name="Jahodarova E."/>
            <person name="Hasler P."/>
            <person name="Poulickova A."/>
        </authorList>
    </citation>
    <scope>NUCLEOTIDE SEQUENCE</scope>
    <source>
        <strain evidence="2">Rupite</strain>
    </source>
</reference>
<sequence>MKMGCAAVALLMGLVTMPTAEAQRIIIDGRGIQVEPSTGGSVILNPTHPGSGFSSGARFRIDESGNIVSAPGYRCSAATAATDAPIICRSQFNRNDVVVYRRDRQSNTFYVNTDNTVIQPSGSGIRIVPNSGTVTPSGSGIRIIRD</sequence>
<accession>A0ABT0CD70</accession>
<name>A0ABT0CD70_THEVL</name>
<feature type="signal peptide" evidence="1">
    <location>
        <begin position="1"/>
        <end position="22"/>
    </location>
</feature>
<gene>
    <name evidence="2" type="ORF">JX360_10230</name>
</gene>
<evidence type="ECO:0000313" key="3">
    <source>
        <dbReference type="Proteomes" id="UP000830835"/>
    </source>
</evidence>
<dbReference type="EMBL" id="JAFIRA010000024">
    <property type="protein sequence ID" value="MCJ2543280.1"/>
    <property type="molecule type" value="Genomic_DNA"/>
</dbReference>
<keyword evidence="1" id="KW-0732">Signal</keyword>
<comment type="caution">
    <text evidence="2">The sequence shown here is derived from an EMBL/GenBank/DDBJ whole genome shotgun (WGS) entry which is preliminary data.</text>
</comment>
<dbReference type="Proteomes" id="UP000830835">
    <property type="component" value="Unassembled WGS sequence"/>
</dbReference>
<proteinExistence type="predicted"/>
<evidence type="ECO:0000256" key="1">
    <source>
        <dbReference type="SAM" id="SignalP"/>
    </source>
</evidence>